<sequence length="215" mass="25782">MRSDSQWRWNDPTFDYYDPGLKKHPSFRWVGTQQPFEQPNVPQDSEEWCVIQTPQCATSYEYMQENARIEEQSASYLCPMEEKAHADPKIPTEPFTAQVYMPHIPHQEAAMQPTKLNKVQEKKKTFYGSQIPHRQIRPMHKLWVLNTRWKSVRQRRKPRLKRLSLITRIHSDRRADIKDSTTFKHSVNKHQVTHYLILFDDAVKDWLTLHEQVTW</sequence>
<comment type="caution">
    <text evidence="1">The sequence shown here is derived from an EMBL/GenBank/DDBJ whole genome shotgun (WGS) entry which is preliminary data.</text>
</comment>
<reference evidence="1 2" key="1">
    <citation type="submission" date="2018-10" db="EMBL/GenBank/DDBJ databases">
        <title>A high-quality apple genome assembly.</title>
        <authorList>
            <person name="Hu J."/>
        </authorList>
    </citation>
    <scope>NUCLEOTIDE SEQUENCE [LARGE SCALE GENOMIC DNA]</scope>
    <source>
        <strain evidence="2">cv. HFTH1</strain>
        <tissue evidence="1">Young leaf</tissue>
    </source>
</reference>
<protein>
    <submittedName>
        <fullName evidence="1">Uncharacterized protein</fullName>
    </submittedName>
</protein>
<evidence type="ECO:0000313" key="2">
    <source>
        <dbReference type="Proteomes" id="UP000290289"/>
    </source>
</evidence>
<evidence type="ECO:0000313" key="1">
    <source>
        <dbReference type="EMBL" id="RXH89031.1"/>
    </source>
</evidence>
<organism evidence="1 2">
    <name type="scientific">Malus domestica</name>
    <name type="common">Apple</name>
    <name type="synonym">Pyrus malus</name>
    <dbReference type="NCBI Taxonomy" id="3750"/>
    <lineage>
        <taxon>Eukaryota</taxon>
        <taxon>Viridiplantae</taxon>
        <taxon>Streptophyta</taxon>
        <taxon>Embryophyta</taxon>
        <taxon>Tracheophyta</taxon>
        <taxon>Spermatophyta</taxon>
        <taxon>Magnoliopsida</taxon>
        <taxon>eudicotyledons</taxon>
        <taxon>Gunneridae</taxon>
        <taxon>Pentapetalae</taxon>
        <taxon>rosids</taxon>
        <taxon>fabids</taxon>
        <taxon>Rosales</taxon>
        <taxon>Rosaceae</taxon>
        <taxon>Amygdaloideae</taxon>
        <taxon>Maleae</taxon>
        <taxon>Malus</taxon>
    </lineage>
</organism>
<proteinExistence type="predicted"/>
<name>A0A498J6E9_MALDO</name>
<accession>A0A498J6E9</accession>
<gene>
    <name evidence="1" type="ORF">DVH24_000630</name>
</gene>
<dbReference type="Proteomes" id="UP000290289">
    <property type="component" value="Chromosome 9"/>
</dbReference>
<dbReference type="EMBL" id="RDQH01000335">
    <property type="protein sequence ID" value="RXH89031.1"/>
    <property type="molecule type" value="Genomic_DNA"/>
</dbReference>
<keyword evidence="2" id="KW-1185">Reference proteome</keyword>
<dbReference type="AlphaFoldDB" id="A0A498J6E9"/>